<keyword evidence="4" id="KW-0408">Iron</keyword>
<evidence type="ECO:0000256" key="4">
    <source>
        <dbReference type="ARBA" id="ARBA00023004"/>
    </source>
</evidence>
<dbReference type="Proteomes" id="UP000518300">
    <property type="component" value="Unassembled WGS sequence"/>
</dbReference>
<dbReference type="Pfam" id="PF00111">
    <property type="entry name" value="Fer2"/>
    <property type="match status" value="1"/>
</dbReference>
<dbReference type="InterPro" id="IPR036010">
    <property type="entry name" value="2Fe-2S_ferredoxin-like_sf"/>
</dbReference>
<comment type="caution">
    <text evidence="7">The sequence shown here is derived from an EMBL/GenBank/DDBJ whole genome shotgun (WGS) entry which is preliminary data.</text>
</comment>
<organism evidence="7 8">
    <name type="scientific">Pyxidicoccus fallax</name>
    <dbReference type="NCBI Taxonomy" id="394095"/>
    <lineage>
        <taxon>Bacteria</taxon>
        <taxon>Pseudomonadati</taxon>
        <taxon>Myxococcota</taxon>
        <taxon>Myxococcia</taxon>
        <taxon>Myxococcales</taxon>
        <taxon>Cystobacterineae</taxon>
        <taxon>Myxococcaceae</taxon>
        <taxon>Pyxidicoccus</taxon>
    </lineage>
</organism>
<reference evidence="7 8" key="1">
    <citation type="submission" date="2020-04" db="EMBL/GenBank/DDBJ databases">
        <title>Draft genome of Pyxidicoccus fallax type strain.</title>
        <authorList>
            <person name="Whitworth D.E."/>
        </authorList>
    </citation>
    <scope>NUCLEOTIDE SEQUENCE [LARGE SCALE GENOMIC DNA]</scope>
    <source>
        <strain evidence="7 8">DSM 14698</strain>
    </source>
</reference>
<dbReference type="InterPro" id="IPR012675">
    <property type="entry name" value="Beta-grasp_dom_sf"/>
</dbReference>
<dbReference type="InterPro" id="IPR036884">
    <property type="entry name" value="2Fe-2S-bd_dom_sf"/>
</dbReference>
<dbReference type="RefSeq" id="WP_169347886.1">
    <property type="nucleotide sequence ID" value="NZ_JABBJJ010000144.1"/>
</dbReference>
<feature type="domain" description="2Fe-2S ferredoxin-type" evidence="6">
    <location>
        <begin position="56"/>
        <end position="132"/>
    </location>
</feature>
<dbReference type="InterPro" id="IPR006058">
    <property type="entry name" value="2Fe2S_fd_BS"/>
</dbReference>
<dbReference type="PROSITE" id="PS51318">
    <property type="entry name" value="TAT"/>
    <property type="match status" value="1"/>
</dbReference>
<evidence type="ECO:0000256" key="2">
    <source>
        <dbReference type="ARBA" id="ARBA00022723"/>
    </source>
</evidence>
<dbReference type="Gene3D" id="3.10.20.30">
    <property type="match status" value="1"/>
</dbReference>
<dbReference type="AlphaFoldDB" id="A0A848LLU3"/>
<dbReference type="CDD" id="cd00207">
    <property type="entry name" value="fer2"/>
    <property type="match status" value="1"/>
</dbReference>
<gene>
    <name evidence="7" type="ORF">HG543_27725</name>
</gene>
<name>A0A848LLU3_9BACT</name>
<dbReference type="Pfam" id="PF01799">
    <property type="entry name" value="Fer2_2"/>
    <property type="match status" value="1"/>
</dbReference>
<evidence type="ECO:0000256" key="1">
    <source>
        <dbReference type="ARBA" id="ARBA00022714"/>
    </source>
</evidence>
<keyword evidence="3" id="KW-0560">Oxidoreductase</keyword>
<dbReference type="InterPro" id="IPR006311">
    <property type="entry name" value="TAT_signal"/>
</dbReference>
<dbReference type="GO" id="GO:0016491">
    <property type="term" value="F:oxidoreductase activity"/>
    <property type="evidence" value="ECO:0007669"/>
    <property type="project" value="UniProtKB-KW"/>
</dbReference>
<keyword evidence="2" id="KW-0479">Metal-binding</keyword>
<dbReference type="GO" id="GO:0051537">
    <property type="term" value="F:2 iron, 2 sulfur cluster binding"/>
    <property type="evidence" value="ECO:0007669"/>
    <property type="project" value="UniProtKB-KW"/>
</dbReference>
<dbReference type="InterPro" id="IPR051452">
    <property type="entry name" value="Diverse_Oxidoreductases"/>
</dbReference>
<proteinExistence type="predicted"/>
<sequence>MAPSDDDSDPKPLLPKLSRRAFFTGAGASALGATLVQTAAEAASTAAPAVHGPGPSTLTLTLNGRPVTVQADPGTTLAELLRNQLGMTGTKIGCDRGACSACTVWLDGEVAASCMTLAFDARGRKVTTIEGLAKGDELHPVQRAFVEHDAMQCGFCTPGMVMSCAALVERNPKCTLDDVKQAVSGHLCRCGTYPNVFKATLAAARSNGKGKGRS</sequence>
<accession>A0A848LLU3</accession>
<keyword evidence="8" id="KW-1185">Reference proteome</keyword>
<keyword evidence="5" id="KW-0411">Iron-sulfur</keyword>
<dbReference type="PROSITE" id="PS51085">
    <property type="entry name" value="2FE2S_FER_2"/>
    <property type="match status" value="1"/>
</dbReference>
<evidence type="ECO:0000259" key="6">
    <source>
        <dbReference type="PROSITE" id="PS51085"/>
    </source>
</evidence>
<evidence type="ECO:0000313" key="8">
    <source>
        <dbReference type="Proteomes" id="UP000518300"/>
    </source>
</evidence>
<dbReference type="EMBL" id="JABBJJ010000144">
    <property type="protein sequence ID" value="NMO18623.1"/>
    <property type="molecule type" value="Genomic_DNA"/>
</dbReference>
<dbReference type="Gene3D" id="1.10.150.120">
    <property type="entry name" value="[2Fe-2S]-binding domain"/>
    <property type="match status" value="1"/>
</dbReference>
<dbReference type="FunFam" id="3.10.20.30:FF:000020">
    <property type="entry name" value="Xanthine dehydrogenase iron-sulfur subunit"/>
    <property type="match status" value="1"/>
</dbReference>
<dbReference type="InterPro" id="IPR002888">
    <property type="entry name" value="2Fe-2S-bd"/>
</dbReference>
<dbReference type="SUPFAM" id="SSF54292">
    <property type="entry name" value="2Fe-2S ferredoxin-like"/>
    <property type="match status" value="1"/>
</dbReference>
<dbReference type="GO" id="GO:0046872">
    <property type="term" value="F:metal ion binding"/>
    <property type="evidence" value="ECO:0007669"/>
    <property type="project" value="UniProtKB-KW"/>
</dbReference>
<keyword evidence="1" id="KW-0001">2Fe-2S</keyword>
<dbReference type="PANTHER" id="PTHR44379">
    <property type="entry name" value="OXIDOREDUCTASE WITH IRON-SULFUR SUBUNIT"/>
    <property type="match status" value="1"/>
</dbReference>
<evidence type="ECO:0000313" key="7">
    <source>
        <dbReference type="EMBL" id="NMO18623.1"/>
    </source>
</evidence>
<dbReference type="SUPFAM" id="SSF47741">
    <property type="entry name" value="CO dehydrogenase ISP C-domain like"/>
    <property type="match status" value="1"/>
</dbReference>
<evidence type="ECO:0000256" key="5">
    <source>
        <dbReference type="ARBA" id="ARBA00023014"/>
    </source>
</evidence>
<dbReference type="InterPro" id="IPR001041">
    <property type="entry name" value="2Fe-2S_ferredoxin-type"/>
</dbReference>
<dbReference type="PROSITE" id="PS00197">
    <property type="entry name" value="2FE2S_FER_1"/>
    <property type="match status" value="1"/>
</dbReference>
<protein>
    <submittedName>
        <fullName evidence="7">(2Fe-2S)-binding protein</fullName>
    </submittedName>
</protein>
<dbReference type="PANTHER" id="PTHR44379:SF2">
    <property type="entry name" value="BLR6218 PROTEIN"/>
    <property type="match status" value="1"/>
</dbReference>
<evidence type="ECO:0000256" key="3">
    <source>
        <dbReference type="ARBA" id="ARBA00023002"/>
    </source>
</evidence>